<keyword evidence="1" id="KW-0175">Coiled coil</keyword>
<evidence type="ECO:0000313" key="2">
    <source>
        <dbReference type="EMBL" id="SUN45470.1"/>
    </source>
</evidence>
<gene>
    <name evidence="2" type="ORF">NCTC12092_00506</name>
</gene>
<sequence length="144" mass="16782">MGQVDYNHINQLQRQVDQHRASLSTATAEIASIDERLERLRCAKASVGAIQGDVHQIKVSVMAKRDQPDWKGERKDRLMSSWEEFSHDYRHFQLELDAYYDAICDTITRLENQKYEQQGLIGWCQSMINSLGNEIEKLFHIREG</sequence>
<dbReference type="Pfam" id="PF16888">
    <property type="entry name" value="YwqH-like"/>
    <property type="match status" value="1"/>
</dbReference>
<organism evidence="2 3">
    <name type="scientific">Streptococcus equi subsp. equi</name>
    <dbReference type="NCBI Taxonomy" id="148942"/>
    <lineage>
        <taxon>Bacteria</taxon>
        <taxon>Bacillati</taxon>
        <taxon>Bacillota</taxon>
        <taxon>Bacilli</taxon>
        <taxon>Lactobacillales</taxon>
        <taxon>Streptococcaceae</taxon>
        <taxon>Streptococcus</taxon>
    </lineage>
</organism>
<dbReference type="Proteomes" id="UP000254461">
    <property type="component" value="Unassembled WGS sequence"/>
</dbReference>
<evidence type="ECO:0000313" key="3">
    <source>
        <dbReference type="Proteomes" id="UP000254461"/>
    </source>
</evidence>
<dbReference type="AlphaFoldDB" id="A0A380JR06"/>
<dbReference type="InterPro" id="IPR031681">
    <property type="entry name" value="YwqH-like"/>
</dbReference>
<accession>A0A380JR06</accession>
<dbReference type="RefSeq" id="WP_014622458.1">
    <property type="nucleotide sequence ID" value="NZ_UHFF01000002.1"/>
</dbReference>
<dbReference type="EMBL" id="UHFF01000002">
    <property type="protein sequence ID" value="SUN45470.1"/>
    <property type="molecule type" value="Genomic_DNA"/>
</dbReference>
<evidence type="ECO:0000256" key="1">
    <source>
        <dbReference type="SAM" id="Coils"/>
    </source>
</evidence>
<feature type="coiled-coil region" evidence="1">
    <location>
        <begin position="9"/>
        <end position="43"/>
    </location>
</feature>
<name>A0A380JR06_9STRE</name>
<proteinExistence type="predicted"/>
<reference evidence="2 3" key="1">
    <citation type="submission" date="2018-06" db="EMBL/GenBank/DDBJ databases">
        <authorList>
            <consortium name="Pathogen Informatics"/>
            <person name="Doyle S."/>
        </authorList>
    </citation>
    <scope>NUCLEOTIDE SEQUENCE [LARGE SCALE GENOMIC DNA]</scope>
    <source>
        <strain evidence="2 3">NCTC12092</strain>
    </source>
</reference>
<protein>
    <submittedName>
        <fullName evidence="2">Uncharacterized protein</fullName>
    </submittedName>
</protein>